<evidence type="ECO:0000313" key="5">
    <source>
        <dbReference type="EMBL" id="MBW7473893.1"/>
    </source>
</evidence>
<keyword evidence="1" id="KW-0805">Transcription regulation</keyword>
<evidence type="ECO:0000313" key="6">
    <source>
        <dbReference type="Proteomes" id="UP000812277"/>
    </source>
</evidence>
<dbReference type="RefSeq" id="WP_219871077.1">
    <property type="nucleotide sequence ID" value="NZ_JAHZIJ010000001.1"/>
</dbReference>
<dbReference type="PANTHER" id="PTHR42756:SF1">
    <property type="entry name" value="TRANSCRIPTIONAL REPRESSOR OF EMRAB OPERON"/>
    <property type="match status" value="1"/>
</dbReference>
<dbReference type="InterPro" id="IPR000835">
    <property type="entry name" value="HTH_MarR-typ"/>
</dbReference>
<evidence type="ECO:0000259" key="4">
    <source>
        <dbReference type="PROSITE" id="PS50995"/>
    </source>
</evidence>
<keyword evidence="6" id="KW-1185">Reference proteome</keyword>
<dbReference type="Proteomes" id="UP000812277">
    <property type="component" value="Unassembled WGS sequence"/>
</dbReference>
<dbReference type="SUPFAM" id="SSF46785">
    <property type="entry name" value="Winged helix' DNA-binding domain"/>
    <property type="match status" value="1"/>
</dbReference>
<dbReference type="PANTHER" id="PTHR42756">
    <property type="entry name" value="TRANSCRIPTIONAL REGULATOR, MARR"/>
    <property type="match status" value="1"/>
</dbReference>
<gene>
    <name evidence="5" type="ORF">K0T92_03980</name>
</gene>
<keyword evidence="2" id="KW-0238">DNA-binding</keyword>
<dbReference type="InterPro" id="IPR011991">
    <property type="entry name" value="ArsR-like_HTH"/>
</dbReference>
<dbReference type="SMART" id="SM00347">
    <property type="entry name" value="HTH_MARR"/>
    <property type="match status" value="1"/>
</dbReference>
<sequence>MVNETSSIAKEMAEAMEMFFKMDWRKRRACGTRPSELRVLFCIQSLCNQGRHEVSISDISKRLCVTSPTVTQLIKQLIKAGYVQSYDDANDKRMTLLRLTSSGEAVVKQALEQHLLHMGGLVDRLGEEQSEAFIALLRQVMLYFSEIKPLDEE</sequence>
<dbReference type="InterPro" id="IPR036390">
    <property type="entry name" value="WH_DNA-bd_sf"/>
</dbReference>
<reference evidence="5 6" key="1">
    <citation type="submission" date="2021-07" db="EMBL/GenBank/DDBJ databases">
        <title>Paenibacillus radiodurans sp. nov., isolated from the southeastern edge of Tengger Desert.</title>
        <authorList>
            <person name="Zhang G."/>
        </authorList>
    </citation>
    <scope>NUCLEOTIDE SEQUENCE [LARGE SCALE GENOMIC DNA]</scope>
    <source>
        <strain evidence="5 6">DT7-4</strain>
    </source>
</reference>
<dbReference type="Pfam" id="PF01047">
    <property type="entry name" value="MarR"/>
    <property type="match status" value="1"/>
</dbReference>
<dbReference type="PRINTS" id="PR00598">
    <property type="entry name" value="HTHMARR"/>
</dbReference>
<dbReference type="CDD" id="cd00090">
    <property type="entry name" value="HTH_ARSR"/>
    <property type="match status" value="1"/>
</dbReference>
<evidence type="ECO:0000256" key="2">
    <source>
        <dbReference type="ARBA" id="ARBA00023125"/>
    </source>
</evidence>
<organism evidence="5 6">
    <name type="scientific">Paenibacillus oenotherae</name>
    <dbReference type="NCBI Taxonomy" id="1435645"/>
    <lineage>
        <taxon>Bacteria</taxon>
        <taxon>Bacillati</taxon>
        <taxon>Bacillota</taxon>
        <taxon>Bacilli</taxon>
        <taxon>Bacillales</taxon>
        <taxon>Paenibacillaceae</taxon>
        <taxon>Paenibacillus</taxon>
    </lineage>
</organism>
<comment type="caution">
    <text evidence="5">The sequence shown here is derived from an EMBL/GenBank/DDBJ whole genome shotgun (WGS) entry which is preliminary data.</text>
</comment>
<dbReference type="InterPro" id="IPR036388">
    <property type="entry name" value="WH-like_DNA-bd_sf"/>
</dbReference>
<keyword evidence="3" id="KW-0804">Transcription</keyword>
<protein>
    <submittedName>
        <fullName evidence="5">MarR family transcriptional regulator</fullName>
    </submittedName>
</protein>
<feature type="domain" description="HTH marR-type" evidence="4">
    <location>
        <begin position="1"/>
        <end position="142"/>
    </location>
</feature>
<proteinExistence type="predicted"/>
<dbReference type="Gene3D" id="1.10.10.10">
    <property type="entry name" value="Winged helix-like DNA-binding domain superfamily/Winged helix DNA-binding domain"/>
    <property type="match status" value="1"/>
</dbReference>
<name>A0ABS7D214_9BACL</name>
<evidence type="ECO:0000256" key="3">
    <source>
        <dbReference type="ARBA" id="ARBA00023163"/>
    </source>
</evidence>
<evidence type="ECO:0000256" key="1">
    <source>
        <dbReference type="ARBA" id="ARBA00023015"/>
    </source>
</evidence>
<accession>A0ABS7D214</accession>
<dbReference type="EMBL" id="JAHZIJ010000001">
    <property type="protein sequence ID" value="MBW7473893.1"/>
    <property type="molecule type" value="Genomic_DNA"/>
</dbReference>
<dbReference type="PROSITE" id="PS50995">
    <property type="entry name" value="HTH_MARR_2"/>
    <property type="match status" value="1"/>
</dbReference>